<dbReference type="RefSeq" id="WP_162668060.1">
    <property type="nucleotide sequence ID" value="NZ_LR593886.1"/>
</dbReference>
<sequence length="60" mass="6737">MTEYERLSLHLQATLVSGLSLMVVQSKLQSSDENAGYMQQVLNWQNQVARVLETLKSVLG</sequence>
<evidence type="ECO:0000313" key="1">
    <source>
        <dbReference type="EMBL" id="VTR93313.1"/>
    </source>
</evidence>
<reference evidence="1 2" key="1">
    <citation type="submission" date="2019-05" db="EMBL/GenBank/DDBJ databases">
        <authorList>
            <consortium name="Science for Life Laboratories"/>
        </authorList>
    </citation>
    <scope>NUCLEOTIDE SEQUENCE [LARGE SCALE GENOMIC DNA]</scope>
    <source>
        <strain evidence="1">Soil9</strain>
    </source>
</reference>
<organism evidence="1 2">
    <name type="scientific">Gemmata massiliana</name>
    <dbReference type="NCBI Taxonomy" id="1210884"/>
    <lineage>
        <taxon>Bacteria</taxon>
        <taxon>Pseudomonadati</taxon>
        <taxon>Planctomycetota</taxon>
        <taxon>Planctomycetia</taxon>
        <taxon>Gemmatales</taxon>
        <taxon>Gemmataceae</taxon>
        <taxon>Gemmata</taxon>
    </lineage>
</organism>
<proteinExistence type="predicted"/>
<keyword evidence="2" id="KW-1185">Reference proteome</keyword>
<dbReference type="Proteomes" id="UP000464178">
    <property type="component" value="Chromosome"/>
</dbReference>
<gene>
    <name evidence="1" type="ORF">SOIL9_44010</name>
</gene>
<name>A0A6P2CWN3_9BACT</name>
<evidence type="ECO:0000313" key="2">
    <source>
        <dbReference type="Proteomes" id="UP000464178"/>
    </source>
</evidence>
<dbReference type="KEGG" id="gms:SOIL9_44010"/>
<dbReference type="EMBL" id="LR593886">
    <property type="protein sequence ID" value="VTR93313.1"/>
    <property type="molecule type" value="Genomic_DNA"/>
</dbReference>
<dbReference type="AlphaFoldDB" id="A0A6P2CWN3"/>
<accession>A0A6P2CWN3</accession>
<protein>
    <submittedName>
        <fullName evidence="1">Uncharacterized protein</fullName>
    </submittedName>
</protein>